<dbReference type="EnsemblPlants" id="KQJ92637">
    <property type="protein sequence ID" value="KQJ92637"/>
    <property type="gene ID" value="BRADI_4g44941v3"/>
</dbReference>
<feature type="domain" description="DUF1618" evidence="2">
    <location>
        <begin position="153"/>
        <end position="330"/>
    </location>
</feature>
<dbReference type="EMBL" id="CM000883">
    <property type="protein sequence ID" value="KQJ92637.1"/>
    <property type="molecule type" value="Genomic_DNA"/>
</dbReference>
<dbReference type="Proteomes" id="UP000008810">
    <property type="component" value="Chromosome 4"/>
</dbReference>
<sequence length="379" mass="41081">MATAGCPAWVLFASQGYFGDDSNETSATAFTRGGRTIKASFFPARPPHPSNLCVHCPGAATAEGAPRVLSVAGDLILFRVSINTDGRPLSQVQRDYFIYGRPRSGRSPQSAAPAPTSRTTRLPVKLPSGEYNLAGHLTTNVVTIGGERGTMGWVDLWRGIIFCDLLREPLTLRSIPLPLPMTQIIGRTHLGRGMNSRGIGFVNGAGAGCLKFVELQLDAVDVSDETGFPILLVKGWSVTTWSNAGMSSRYEDWQEDLPTPVQAYQIIPDDSAVFSHSQQQQKLGTGLRLVLPAQGGGYCCEKAATTTTHSLQKLLVSDPCASLDGDDVVYLIARPKLYYPKTWILALDMKKKMLQAVVPFGILEEPDPNVIYCTSTLQH</sequence>
<feature type="region of interest" description="Disordered" evidence="1">
    <location>
        <begin position="100"/>
        <end position="122"/>
    </location>
</feature>
<dbReference type="PANTHER" id="PTHR33074">
    <property type="entry name" value="EXPRESSED PROTEIN-RELATED"/>
    <property type="match status" value="1"/>
</dbReference>
<dbReference type="OrthoDB" id="604159at2759"/>
<evidence type="ECO:0000256" key="1">
    <source>
        <dbReference type="SAM" id="MobiDB-lite"/>
    </source>
</evidence>
<gene>
    <name evidence="3" type="ORF">BRADI_4g44941v3</name>
</gene>
<keyword evidence="5" id="KW-1185">Reference proteome</keyword>
<feature type="compositionally biased region" description="Polar residues" evidence="1">
    <location>
        <begin position="106"/>
        <end position="120"/>
    </location>
</feature>
<dbReference type="InParanoid" id="A0A0Q3LJF7"/>
<evidence type="ECO:0000313" key="4">
    <source>
        <dbReference type="EnsemblPlants" id="KQJ92637"/>
    </source>
</evidence>
<reference evidence="4" key="3">
    <citation type="submission" date="2018-08" db="UniProtKB">
        <authorList>
            <consortium name="EnsemblPlants"/>
        </authorList>
    </citation>
    <scope>IDENTIFICATION</scope>
    <source>
        <strain evidence="4">cv. Bd21</strain>
    </source>
</reference>
<reference evidence="3 4" key="1">
    <citation type="journal article" date="2010" name="Nature">
        <title>Genome sequencing and analysis of the model grass Brachypodium distachyon.</title>
        <authorList>
            <consortium name="International Brachypodium Initiative"/>
        </authorList>
    </citation>
    <scope>NUCLEOTIDE SEQUENCE [LARGE SCALE GENOMIC DNA]</scope>
    <source>
        <strain evidence="3 4">Bd21</strain>
    </source>
</reference>
<name>A0A0Q3LJF7_BRADI</name>
<protein>
    <recommendedName>
        <fullName evidence="2">DUF1618 domain-containing protein</fullName>
    </recommendedName>
</protein>
<dbReference type="InterPro" id="IPR011676">
    <property type="entry name" value="DUF1618"/>
</dbReference>
<organism evidence="3">
    <name type="scientific">Brachypodium distachyon</name>
    <name type="common">Purple false brome</name>
    <name type="synonym">Trachynia distachya</name>
    <dbReference type="NCBI Taxonomy" id="15368"/>
    <lineage>
        <taxon>Eukaryota</taxon>
        <taxon>Viridiplantae</taxon>
        <taxon>Streptophyta</taxon>
        <taxon>Embryophyta</taxon>
        <taxon>Tracheophyta</taxon>
        <taxon>Spermatophyta</taxon>
        <taxon>Magnoliopsida</taxon>
        <taxon>Liliopsida</taxon>
        <taxon>Poales</taxon>
        <taxon>Poaceae</taxon>
        <taxon>BOP clade</taxon>
        <taxon>Pooideae</taxon>
        <taxon>Stipodae</taxon>
        <taxon>Brachypodieae</taxon>
        <taxon>Brachypodium</taxon>
    </lineage>
</organism>
<dbReference type="Gramene" id="KQJ92637">
    <property type="protein sequence ID" value="KQJ92637"/>
    <property type="gene ID" value="BRADI_4g44941v3"/>
</dbReference>
<dbReference type="Pfam" id="PF07762">
    <property type="entry name" value="DUF1618"/>
    <property type="match status" value="1"/>
</dbReference>
<dbReference type="PANTHER" id="PTHR33074:SF66">
    <property type="entry name" value="DUF1618 DOMAIN-CONTAINING PROTEIN"/>
    <property type="match status" value="1"/>
</dbReference>
<dbReference type="AlphaFoldDB" id="A0A0Q3LJF7"/>
<accession>A0A0Q3LJF7</accession>
<proteinExistence type="predicted"/>
<reference evidence="3" key="2">
    <citation type="submission" date="2017-06" db="EMBL/GenBank/DDBJ databases">
        <title>WGS assembly of Brachypodium distachyon.</title>
        <authorList>
            <consortium name="The International Brachypodium Initiative"/>
            <person name="Lucas S."/>
            <person name="Harmon-Smith M."/>
            <person name="Lail K."/>
            <person name="Tice H."/>
            <person name="Grimwood J."/>
            <person name="Bruce D."/>
            <person name="Barry K."/>
            <person name="Shu S."/>
            <person name="Lindquist E."/>
            <person name="Wang M."/>
            <person name="Pitluck S."/>
            <person name="Vogel J.P."/>
            <person name="Garvin D.F."/>
            <person name="Mockler T.C."/>
            <person name="Schmutz J."/>
            <person name="Rokhsar D."/>
            <person name="Bevan M.W."/>
        </authorList>
    </citation>
    <scope>NUCLEOTIDE SEQUENCE</scope>
    <source>
        <strain evidence="3">Bd21</strain>
    </source>
</reference>
<evidence type="ECO:0000313" key="5">
    <source>
        <dbReference type="Proteomes" id="UP000008810"/>
    </source>
</evidence>
<evidence type="ECO:0000259" key="2">
    <source>
        <dbReference type="Pfam" id="PF07762"/>
    </source>
</evidence>
<evidence type="ECO:0000313" key="3">
    <source>
        <dbReference type="EMBL" id="KQJ92637.1"/>
    </source>
</evidence>